<organism evidence="1 2">
    <name type="scientific">Plasmodiophora brassicae</name>
    <name type="common">Clubroot disease agent</name>
    <dbReference type="NCBI Taxonomy" id="37360"/>
    <lineage>
        <taxon>Eukaryota</taxon>
        <taxon>Sar</taxon>
        <taxon>Rhizaria</taxon>
        <taxon>Endomyxa</taxon>
        <taxon>Phytomyxea</taxon>
        <taxon>Plasmodiophorida</taxon>
        <taxon>Plasmodiophoridae</taxon>
        <taxon>Plasmodiophora</taxon>
    </lineage>
</organism>
<sequence>MLNRDHALSGSPMSASKAIVPLPKTVMSTGRQPAAQVVKGAPPPRICAGVWSTLKMTGSLSNHPMRCDALCVWVALDTYIRYARYIGPQPEDPMDPVLATLIVYQGNICNADTVDADVVRDKAVVVGPNFETACSQEQTYLAFQSKGAAAILSWSYTPGNMVYSHDGSRGARTRALKMLSLEFAYTDDVYNAMRSHRLHTKSF</sequence>
<accession>A0A3P3YC59</accession>
<gene>
    <name evidence="1" type="ORF">PLBR_LOCUS4959</name>
</gene>
<dbReference type="Proteomes" id="UP000290189">
    <property type="component" value="Unassembled WGS sequence"/>
</dbReference>
<geneLocation type="mitochondrion" evidence="1"/>
<keyword evidence="1" id="KW-0496">Mitochondrion</keyword>
<evidence type="ECO:0000313" key="1">
    <source>
        <dbReference type="EMBL" id="SPQ97744.1"/>
    </source>
</evidence>
<evidence type="ECO:0000313" key="2">
    <source>
        <dbReference type="Proteomes" id="UP000290189"/>
    </source>
</evidence>
<dbReference type="EMBL" id="OVEO01000008">
    <property type="protein sequence ID" value="SPQ97744.1"/>
    <property type="molecule type" value="Genomic_DNA"/>
</dbReference>
<reference evidence="1 2" key="1">
    <citation type="submission" date="2018-03" db="EMBL/GenBank/DDBJ databases">
        <authorList>
            <person name="Fogelqvist J."/>
        </authorList>
    </citation>
    <scope>NUCLEOTIDE SEQUENCE [LARGE SCALE GENOMIC DNA]</scope>
</reference>
<name>A0A3P3YC59_PLABS</name>
<proteinExistence type="predicted"/>
<dbReference type="AlphaFoldDB" id="A0A3P3YC59"/>
<protein>
    <submittedName>
        <fullName evidence="1">Uncharacterized protein</fullName>
    </submittedName>
</protein>